<organism evidence="2 3">
    <name type="scientific">Streptomyces nigrescens</name>
    <dbReference type="NCBI Taxonomy" id="1920"/>
    <lineage>
        <taxon>Bacteria</taxon>
        <taxon>Bacillati</taxon>
        <taxon>Actinomycetota</taxon>
        <taxon>Actinomycetes</taxon>
        <taxon>Kitasatosporales</taxon>
        <taxon>Streptomycetaceae</taxon>
        <taxon>Streptomyces</taxon>
    </lineage>
</organism>
<protein>
    <submittedName>
        <fullName evidence="2">N-acetyltransferase</fullName>
    </submittedName>
</protein>
<dbReference type="Gene3D" id="3.40.630.30">
    <property type="match status" value="1"/>
</dbReference>
<sequence length="198" mass="21352">MTTDDTGAVPRSAEALIRREHRDDHPVVRALHLAAFESDEHVPALADALRCAEAPLAPMSFVATVEGQVAGHVLLSAGRLDAPRRIVDVLVLSPLGVLPQFQNQGIGTRLIEHALAAADAQNAPLVFLEGSPRYYAKRGFERADTIGFRSPSLRIPPPAFQVARLAAHEPWMTGTLVYSDTFWALDCVGLRDAEASTG</sequence>
<accession>A0ABY7IV57</accession>
<name>A0ABY7IV57_STRNI</name>
<evidence type="ECO:0000313" key="2">
    <source>
        <dbReference type="EMBL" id="WAU01376.1"/>
    </source>
</evidence>
<keyword evidence="3" id="KW-1185">Reference proteome</keyword>
<dbReference type="SUPFAM" id="SSF55729">
    <property type="entry name" value="Acyl-CoA N-acyltransferases (Nat)"/>
    <property type="match status" value="1"/>
</dbReference>
<dbReference type="PROSITE" id="PS51186">
    <property type="entry name" value="GNAT"/>
    <property type="match status" value="1"/>
</dbReference>
<feature type="domain" description="N-acetyltransferase" evidence="1">
    <location>
        <begin position="15"/>
        <end position="158"/>
    </location>
</feature>
<dbReference type="Proteomes" id="UP001210609">
    <property type="component" value="Chromosome"/>
</dbReference>
<dbReference type="InterPro" id="IPR016181">
    <property type="entry name" value="Acyl_CoA_acyltransferase"/>
</dbReference>
<dbReference type="EMBL" id="CP114202">
    <property type="protein sequence ID" value="WAU01376.1"/>
    <property type="molecule type" value="Genomic_DNA"/>
</dbReference>
<dbReference type="InterPro" id="IPR000182">
    <property type="entry name" value="GNAT_dom"/>
</dbReference>
<dbReference type="Pfam" id="PF00583">
    <property type="entry name" value="Acetyltransf_1"/>
    <property type="match status" value="1"/>
</dbReference>
<dbReference type="CDD" id="cd04301">
    <property type="entry name" value="NAT_SF"/>
    <property type="match status" value="1"/>
</dbReference>
<gene>
    <name evidence="2" type="ORF">STRLI_007709</name>
</gene>
<reference evidence="2 3" key="1">
    <citation type="submission" date="2022-12" db="EMBL/GenBank/DDBJ databases">
        <authorList>
            <person name="Ruckert C."/>
            <person name="Busche T."/>
            <person name="Kalinowski J."/>
            <person name="Wittmann C."/>
        </authorList>
    </citation>
    <scope>NUCLEOTIDE SEQUENCE [LARGE SCALE GENOMIC DNA]</scope>
    <source>
        <strain evidence="2 3">DSM 40555</strain>
    </source>
</reference>
<evidence type="ECO:0000259" key="1">
    <source>
        <dbReference type="PROSITE" id="PS51186"/>
    </source>
</evidence>
<proteinExistence type="predicted"/>
<evidence type="ECO:0000313" key="3">
    <source>
        <dbReference type="Proteomes" id="UP001210609"/>
    </source>
</evidence>
<dbReference type="RefSeq" id="WP_229838248.1">
    <property type="nucleotide sequence ID" value="NZ_BLIP01000003.1"/>
</dbReference>